<evidence type="ECO:0000313" key="3">
    <source>
        <dbReference type="EMBL" id="SHN20061.1"/>
    </source>
</evidence>
<accession>A0A1M7PRP3</accession>
<dbReference type="OrthoDB" id="5168028at2"/>
<keyword evidence="1" id="KW-0732">Signal</keyword>
<dbReference type="Gene3D" id="3.40.190.10">
    <property type="entry name" value="Periplasmic binding protein-like II"/>
    <property type="match status" value="1"/>
</dbReference>
<dbReference type="GO" id="GO:1904680">
    <property type="term" value="F:peptide transmembrane transporter activity"/>
    <property type="evidence" value="ECO:0007669"/>
    <property type="project" value="TreeGrafter"/>
</dbReference>
<dbReference type="CDD" id="cd00995">
    <property type="entry name" value="PBP2_NikA_DppA_OppA_like"/>
    <property type="match status" value="1"/>
</dbReference>
<dbReference type="GO" id="GO:0042597">
    <property type="term" value="C:periplasmic space"/>
    <property type="evidence" value="ECO:0007669"/>
    <property type="project" value="UniProtKB-ARBA"/>
</dbReference>
<sequence length="558" mass="58684">MNATRRTSGARLRRLLPAVTSVLAVSLALTACDSGGSTGDGAADGKLTLTESTPAAVGDVDSVTWALPYGEPRSLDPAKTGDYSANSVVTNLCESLLRLQPDFSTTPGLAEVVQKDATTVVITLRSGVTFWDGAALTADDVVYSLKRNMDPKLASYAAHVFFNVASIEATGPLEVTVRFRVPDVQFVNNMAGVPGMIMQQSFTTKAGPKVGTPSTGVMCTGPFSVGSWKTGQSITLKRNPTYWDADRKAKAATFEFVFLSDDSTLTSALLSGEVDGVYGVPLGGLAALRRSDAGTVYFGESTETYSLGATSDQGPAADPRIREALDLAIDKNSFATSVLKGTGRPLKTFTPPLVWAGSPAKAVYDAGYEALPDTSKADLEKAKKLVAEAAPSRKTLTLAVPAGNQSLLQTATLAQDAAKKLGLTLTIKQLQPTQFSGLFYDPAARAQFDLVATTGYVEVPGVLYYAPGFALKGGLFNWTNYSDPSVTKNLTAAVSATDPTTSAEAFVAAQEVFAPARLQITLAESYNRLFLNKRITGAPASFAYISSPWAALVGKAKP</sequence>
<feature type="chain" id="PRO_5039465090" evidence="1">
    <location>
        <begin position="32"/>
        <end position="558"/>
    </location>
</feature>
<dbReference type="InterPro" id="IPR000914">
    <property type="entry name" value="SBP_5_dom"/>
</dbReference>
<organism evidence="3 4">
    <name type="scientific">Cryptosporangium aurantiacum</name>
    <dbReference type="NCBI Taxonomy" id="134849"/>
    <lineage>
        <taxon>Bacteria</taxon>
        <taxon>Bacillati</taxon>
        <taxon>Actinomycetota</taxon>
        <taxon>Actinomycetes</taxon>
        <taxon>Cryptosporangiales</taxon>
        <taxon>Cryptosporangiaceae</taxon>
        <taxon>Cryptosporangium</taxon>
    </lineage>
</organism>
<dbReference type="EMBL" id="FRCS01000003">
    <property type="protein sequence ID" value="SHN20061.1"/>
    <property type="molecule type" value="Genomic_DNA"/>
</dbReference>
<protein>
    <submittedName>
        <fullName evidence="3">Peptide/nickel transport system substrate-binding protein</fullName>
    </submittedName>
</protein>
<name>A0A1M7PRP3_9ACTN</name>
<evidence type="ECO:0000259" key="2">
    <source>
        <dbReference type="Pfam" id="PF00496"/>
    </source>
</evidence>
<dbReference type="PANTHER" id="PTHR30290">
    <property type="entry name" value="PERIPLASMIC BINDING COMPONENT OF ABC TRANSPORTER"/>
    <property type="match status" value="1"/>
</dbReference>
<dbReference type="RefSeq" id="WP_073256803.1">
    <property type="nucleotide sequence ID" value="NZ_FRCS01000003.1"/>
</dbReference>
<dbReference type="PROSITE" id="PS51257">
    <property type="entry name" value="PROKAR_LIPOPROTEIN"/>
    <property type="match status" value="1"/>
</dbReference>
<evidence type="ECO:0000313" key="4">
    <source>
        <dbReference type="Proteomes" id="UP000184440"/>
    </source>
</evidence>
<dbReference type="GO" id="GO:0043190">
    <property type="term" value="C:ATP-binding cassette (ABC) transporter complex"/>
    <property type="evidence" value="ECO:0007669"/>
    <property type="project" value="InterPro"/>
</dbReference>
<keyword evidence="4" id="KW-1185">Reference proteome</keyword>
<feature type="signal peptide" evidence="1">
    <location>
        <begin position="1"/>
        <end position="31"/>
    </location>
</feature>
<dbReference type="Proteomes" id="UP000184440">
    <property type="component" value="Unassembled WGS sequence"/>
</dbReference>
<dbReference type="Gene3D" id="3.90.76.10">
    <property type="entry name" value="Dipeptide-binding Protein, Domain 1"/>
    <property type="match status" value="1"/>
</dbReference>
<dbReference type="GO" id="GO:0015833">
    <property type="term" value="P:peptide transport"/>
    <property type="evidence" value="ECO:0007669"/>
    <property type="project" value="TreeGrafter"/>
</dbReference>
<dbReference type="SUPFAM" id="SSF53850">
    <property type="entry name" value="Periplasmic binding protein-like II"/>
    <property type="match status" value="1"/>
</dbReference>
<dbReference type="STRING" id="134849.SAMN05443668_103618"/>
<dbReference type="AlphaFoldDB" id="A0A1M7PRP3"/>
<dbReference type="PIRSF" id="PIRSF002741">
    <property type="entry name" value="MppA"/>
    <property type="match status" value="1"/>
</dbReference>
<dbReference type="Gene3D" id="3.10.105.10">
    <property type="entry name" value="Dipeptide-binding Protein, Domain 3"/>
    <property type="match status" value="1"/>
</dbReference>
<dbReference type="InterPro" id="IPR030678">
    <property type="entry name" value="Peptide/Ni-bd"/>
</dbReference>
<proteinExistence type="predicted"/>
<evidence type="ECO:0000256" key="1">
    <source>
        <dbReference type="SAM" id="SignalP"/>
    </source>
</evidence>
<dbReference type="InterPro" id="IPR039424">
    <property type="entry name" value="SBP_5"/>
</dbReference>
<reference evidence="3 4" key="1">
    <citation type="submission" date="2016-11" db="EMBL/GenBank/DDBJ databases">
        <authorList>
            <person name="Jaros S."/>
            <person name="Januszkiewicz K."/>
            <person name="Wedrychowicz H."/>
        </authorList>
    </citation>
    <scope>NUCLEOTIDE SEQUENCE [LARGE SCALE GENOMIC DNA]</scope>
    <source>
        <strain evidence="3 4">DSM 46144</strain>
    </source>
</reference>
<feature type="domain" description="Solute-binding protein family 5" evidence="2">
    <location>
        <begin position="106"/>
        <end position="456"/>
    </location>
</feature>
<dbReference type="Pfam" id="PF00496">
    <property type="entry name" value="SBP_bac_5"/>
    <property type="match status" value="1"/>
</dbReference>
<gene>
    <name evidence="3" type="ORF">SAMN05443668_103618</name>
</gene>